<dbReference type="PROSITE" id="PS50943">
    <property type="entry name" value="HTH_CROC1"/>
    <property type="match status" value="1"/>
</dbReference>
<dbReference type="SMART" id="SM00530">
    <property type="entry name" value="HTH_XRE"/>
    <property type="match status" value="1"/>
</dbReference>
<protein>
    <submittedName>
        <fullName evidence="2">Helix-turn-helix domain-containing protein</fullName>
    </submittedName>
</protein>
<keyword evidence="3" id="KW-1185">Reference proteome</keyword>
<dbReference type="RefSeq" id="WP_319830972.1">
    <property type="nucleotide sequence ID" value="NZ_CP138858.1"/>
</dbReference>
<accession>A0ABZ0RET3</accession>
<feature type="domain" description="HTH cro/C1-type" evidence="1">
    <location>
        <begin position="50"/>
        <end position="109"/>
    </location>
</feature>
<gene>
    <name evidence="2" type="ORF">SH580_11245</name>
</gene>
<evidence type="ECO:0000313" key="3">
    <source>
        <dbReference type="Proteomes" id="UP001324993"/>
    </source>
</evidence>
<dbReference type="InterPro" id="IPR001387">
    <property type="entry name" value="Cro/C1-type_HTH"/>
</dbReference>
<dbReference type="InterPro" id="IPR010982">
    <property type="entry name" value="Lambda_DNA-bd_dom_sf"/>
</dbReference>
<name>A0ABZ0RET3_9BACT</name>
<sequence>MATKTKSETTAGKDSFSNVQDLLVKSLGKNDALTQSVNQRIHSRKLVKKLIVARSQAKLSQADLARKLDCTQSRISKIENGSDDQLRVADLRAYSKALDTGIMFSIGEPKRHAVESIKHHALQIKHHLDQLASLAQKDEQISTGVEDFFSETLFNMLKIVEDSARKLPTNSMEEDDIRIYSNKEVEHEEICEV</sequence>
<dbReference type="SUPFAM" id="SSF47413">
    <property type="entry name" value="lambda repressor-like DNA-binding domains"/>
    <property type="match status" value="1"/>
</dbReference>
<dbReference type="CDD" id="cd00093">
    <property type="entry name" value="HTH_XRE"/>
    <property type="match status" value="1"/>
</dbReference>
<dbReference type="EMBL" id="CP138858">
    <property type="protein sequence ID" value="WPJ94008.1"/>
    <property type="molecule type" value="Genomic_DNA"/>
</dbReference>
<organism evidence="2 3">
    <name type="scientific">Coraliomargarita algicola</name>
    <dbReference type="NCBI Taxonomy" id="3092156"/>
    <lineage>
        <taxon>Bacteria</taxon>
        <taxon>Pseudomonadati</taxon>
        <taxon>Verrucomicrobiota</taxon>
        <taxon>Opitutia</taxon>
        <taxon>Puniceicoccales</taxon>
        <taxon>Coraliomargaritaceae</taxon>
        <taxon>Coraliomargarita</taxon>
    </lineage>
</organism>
<dbReference type="Proteomes" id="UP001324993">
    <property type="component" value="Chromosome"/>
</dbReference>
<reference evidence="2 3" key="1">
    <citation type="submission" date="2023-11" db="EMBL/GenBank/DDBJ databases">
        <title>Coraliomargarita sp. nov., isolated from marine algae.</title>
        <authorList>
            <person name="Lee J.K."/>
            <person name="Baek J.H."/>
            <person name="Kim J.M."/>
            <person name="Choi D.G."/>
            <person name="Jeon C.O."/>
        </authorList>
    </citation>
    <scope>NUCLEOTIDE SEQUENCE [LARGE SCALE GENOMIC DNA]</scope>
    <source>
        <strain evidence="2 3">J2-16</strain>
    </source>
</reference>
<evidence type="ECO:0000259" key="1">
    <source>
        <dbReference type="PROSITE" id="PS50943"/>
    </source>
</evidence>
<proteinExistence type="predicted"/>
<dbReference type="Gene3D" id="1.10.260.40">
    <property type="entry name" value="lambda repressor-like DNA-binding domains"/>
    <property type="match status" value="1"/>
</dbReference>
<dbReference type="Pfam" id="PF01381">
    <property type="entry name" value="HTH_3"/>
    <property type="match status" value="1"/>
</dbReference>
<evidence type="ECO:0000313" key="2">
    <source>
        <dbReference type="EMBL" id="WPJ94008.1"/>
    </source>
</evidence>